<evidence type="ECO:0000313" key="2">
    <source>
        <dbReference type="Proteomes" id="UP000077763"/>
    </source>
</evidence>
<dbReference type="Proteomes" id="UP000077763">
    <property type="component" value="Unassembled WGS sequence"/>
</dbReference>
<dbReference type="EMBL" id="LUUH01000038">
    <property type="protein sequence ID" value="OAI05945.1"/>
    <property type="molecule type" value="Genomic_DNA"/>
</dbReference>
<dbReference type="PANTHER" id="PTHR42958:SF4">
    <property type="entry name" value="HYDROGENASE EXPRESSION_FORMATION PROTEIN HUPK"/>
    <property type="match status" value="1"/>
</dbReference>
<evidence type="ECO:0000313" key="1">
    <source>
        <dbReference type="EMBL" id="OAI05945.1"/>
    </source>
</evidence>
<dbReference type="InterPro" id="IPR029014">
    <property type="entry name" value="NiFe-Hase_large"/>
</dbReference>
<proteinExistence type="predicted"/>
<name>A0A177MKP5_METMH</name>
<dbReference type="PANTHER" id="PTHR42958">
    <property type="entry name" value="HYDROGENASE-2 LARGE CHAIN"/>
    <property type="match status" value="1"/>
</dbReference>
<dbReference type="Gene3D" id="1.10.645.10">
    <property type="entry name" value="Cytochrome-c3 Hydrogenase, chain B"/>
    <property type="match status" value="1"/>
</dbReference>
<protein>
    <submittedName>
        <fullName evidence="1">Ni,Fe-hydrogenase I large subunit</fullName>
    </submittedName>
</protein>
<reference evidence="1 2" key="1">
    <citation type="submission" date="2016-03" db="EMBL/GenBank/DDBJ databases">
        <authorList>
            <person name="Ploux O."/>
        </authorList>
    </citation>
    <scope>NUCLEOTIDE SEQUENCE [LARGE SCALE GENOMIC DNA]</scope>
    <source>
        <strain evidence="1 2">R-45371</strain>
    </source>
</reference>
<dbReference type="InterPro" id="IPR050867">
    <property type="entry name" value="NiFe/NiFeSe_hydrgnase_LSU"/>
</dbReference>
<accession>A0A177MKP5</accession>
<dbReference type="AlphaFoldDB" id="A0A177MKP5"/>
<comment type="caution">
    <text evidence="1">The sequence shown here is derived from an EMBL/GenBank/DDBJ whole genome shotgun (WGS) entry which is preliminary data.</text>
</comment>
<organism evidence="1 2">
    <name type="scientific">Methylomonas methanica</name>
    <dbReference type="NCBI Taxonomy" id="421"/>
    <lineage>
        <taxon>Bacteria</taxon>
        <taxon>Pseudomonadati</taxon>
        <taxon>Pseudomonadota</taxon>
        <taxon>Gammaproteobacteria</taxon>
        <taxon>Methylococcales</taxon>
        <taxon>Methylococcaceae</taxon>
        <taxon>Methylomonas</taxon>
    </lineage>
</organism>
<dbReference type="RefSeq" id="WP_064036108.1">
    <property type="nucleotide sequence ID" value="NZ_LUUH01000038.1"/>
</dbReference>
<sequence length="385" mass="42281">MTPAGEIAIEVTHRAGQVDSVKIGSTRPEAARVLIGKTPEQLLDMVPLLFSLCGNAQAYAALQACRAAMGMPAEPEADAARECLVQLEAVREHAWRILLDWPGLLGGAADKDTVAGLLKLDRQFKSCLFGDSEAFKLDSRLQIDAARLQGLLDELTGFIDRAIFAGWQRCFLALTDEGQLQDWLDGNMALAAQLLNTLYQREWQALGNCHVTGLPSLDPTELNRQMQNTDLLAFCRMPHWQGKCCESTPLSRQQRRPLLADLHSRYGNGLLPRFVAVLLEVAAIPQGLTPSLGTMSVYAADGIGLAQVQAARGLLIHRLALRQGRVYDYRIVAPTEWNFHPDGVLAQGLKSLQAADADGLRQQAEWLINAVDPCVQYRLVLIPEN</sequence>
<gene>
    <name evidence="1" type="ORF">A1353_09620</name>
</gene>
<dbReference type="SUPFAM" id="SSF56762">
    <property type="entry name" value="HydB/Nqo4-like"/>
    <property type="match status" value="1"/>
</dbReference>